<name>A0ACA9PKX4_9GLOM</name>
<comment type="caution">
    <text evidence="1">The sequence shown here is derived from an EMBL/GenBank/DDBJ whole genome shotgun (WGS) entry which is preliminary data.</text>
</comment>
<evidence type="ECO:0000313" key="1">
    <source>
        <dbReference type="EMBL" id="CAG8715187.1"/>
    </source>
</evidence>
<evidence type="ECO:0000313" key="2">
    <source>
        <dbReference type="Proteomes" id="UP000789525"/>
    </source>
</evidence>
<organism evidence="1 2">
    <name type="scientific">Acaulospora colombiana</name>
    <dbReference type="NCBI Taxonomy" id="27376"/>
    <lineage>
        <taxon>Eukaryota</taxon>
        <taxon>Fungi</taxon>
        <taxon>Fungi incertae sedis</taxon>
        <taxon>Mucoromycota</taxon>
        <taxon>Glomeromycotina</taxon>
        <taxon>Glomeromycetes</taxon>
        <taxon>Diversisporales</taxon>
        <taxon>Acaulosporaceae</taxon>
        <taxon>Acaulospora</taxon>
    </lineage>
</organism>
<keyword evidence="2" id="KW-1185">Reference proteome</keyword>
<dbReference type="Proteomes" id="UP000789525">
    <property type="component" value="Unassembled WGS sequence"/>
</dbReference>
<protein>
    <submittedName>
        <fullName evidence="1">1499_t:CDS:1</fullName>
    </submittedName>
</protein>
<dbReference type="EMBL" id="CAJVPT010036652">
    <property type="protein sequence ID" value="CAG8715187.1"/>
    <property type="molecule type" value="Genomic_DNA"/>
</dbReference>
<feature type="non-terminal residue" evidence="1">
    <location>
        <position position="79"/>
    </location>
</feature>
<accession>A0ACA9PKX4</accession>
<reference evidence="1" key="1">
    <citation type="submission" date="2021-06" db="EMBL/GenBank/DDBJ databases">
        <authorList>
            <person name="Kallberg Y."/>
            <person name="Tangrot J."/>
            <person name="Rosling A."/>
        </authorList>
    </citation>
    <scope>NUCLEOTIDE SEQUENCE</scope>
    <source>
        <strain evidence="1">CL356</strain>
    </source>
</reference>
<proteinExistence type="predicted"/>
<gene>
    <name evidence="1" type="ORF">ACOLOM_LOCUS10867</name>
</gene>
<sequence>MLWQRAWWVDSAAALIFSIFFAKEGYEMVIWASSKNFTGGYMHDETKNDNKREISSQEVSEPVEKFEGRDDGGGEIYTI</sequence>